<evidence type="ECO:0000259" key="5">
    <source>
        <dbReference type="PROSITE" id="PS50110"/>
    </source>
</evidence>
<keyword evidence="1 3" id="KW-0597">Phosphoprotein</keyword>
<dbReference type="Proteomes" id="UP000545507">
    <property type="component" value="Unassembled WGS sequence"/>
</dbReference>
<evidence type="ECO:0000259" key="4">
    <source>
        <dbReference type="PROSITE" id="PS50043"/>
    </source>
</evidence>
<gene>
    <name evidence="6" type="ORF">F3K02_10480</name>
</gene>
<keyword evidence="2" id="KW-0238">DNA-binding</keyword>
<dbReference type="RefSeq" id="WP_177135568.1">
    <property type="nucleotide sequence ID" value="NZ_JAGPWB010000024.1"/>
</dbReference>
<keyword evidence="7" id="KW-1185">Reference proteome</keyword>
<dbReference type="EMBL" id="VYGV01000007">
    <property type="protein sequence ID" value="NWF45670.1"/>
    <property type="molecule type" value="Genomic_DNA"/>
</dbReference>
<dbReference type="PROSITE" id="PS50043">
    <property type="entry name" value="HTH_LUXR_2"/>
    <property type="match status" value="1"/>
</dbReference>
<sequence>MSIFVIDDHPLMREAVVMLLRRLRSSTQVVELERLATVSKAIAEHGEPELVCLDLKLPDTHGVSGVREVRQMLPDTSLIVLSASPASDYEDLAREAGADAYVEKSAGAAQIGKVLREFLTEEPEDENAPTIPEKLSKRQKQLLVMLDRGLSNRDIAEQLQISEHTVKVHLWRLFRRLNVKSRSQASHLARTAGLLDL</sequence>
<dbReference type="SMART" id="SM00448">
    <property type="entry name" value="REC"/>
    <property type="match status" value="1"/>
</dbReference>
<dbReference type="Gene3D" id="1.10.10.10">
    <property type="entry name" value="Winged helix-like DNA-binding domain superfamily/Winged helix DNA-binding domain"/>
    <property type="match status" value="1"/>
</dbReference>
<evidence type="ECO:0000256" key="1">
    <source>
        <dbReference type="ARBA" id="ARBA00022553"/>
    </source>
</evidence>
<evidence type="ECO:0000313" key="7">
    <source>
        <dbReference type="Proteomes" id="UP000545507"/>
    </source>
</evidence>
<dbReference type="InterPro" id="IPR051015">
    <property type="entry name" value="EvgA-like"/>
</dbReference>
<dbReference type="InterPro" id="IPR000792">
    <property type="entry name" value="Tscrpt_reg_LuxR_C"/>
</dbReference>
<dbReference type="InterPro" id="IPR011006">
    <property type="entry name" value="CheY-like_superfamily"/>
</dbReference>
<dbReference type="InterPro" id="IPR058245">
    <property type="entry name" value="NreC/VraR/RcsB-like_REC"/>
</dbReference>
<dbReference type="InterPro" id="IPR016032">
    <property type="entry name" value="Sig_transdc_resp-reg_C-effctor"/>
</dbReference>
<reference evidence="6 7" key="1">
    <citation type="submission" date="2019-09" db="EMBL/GenBank/DDBJ databases">
        <title>Hydrogenophaga aromatica sp. nov., isolated from a para-xylene-degrading enrichment culture.</title>
        <authorList>
            <person name="Tancsics A."/>
            <person name="Banerjee S."/>
        </authorList>
    </citation>
    <scope>NUCLEOTIDE SEQUENCE [LARGE SCALE GENOMIC DNA]</scope>
    <source>
        <strain evidence="6 7">D2P1</strain>
    </source>
</reference>
<feature type="domain" description="Response regulatory" evidence="5">
    <location>
        <begin position="2"/>
        <end position="119"/>
    </location>
</feature>
<evidence type="ECO:0000256" key="3">
    <source>
        <dbReference type="PROSITE-ProRule" id="PRU00169"/>
    </source>
</evidence>
<dbReference type="InterPro" id="IPR001789">
    <property type="entry name" value="Sig_transdc_resp-reg_receiver"/>
</dbReference>
<dbReference type="InterPro" id="IPR036388">
    <property type="entry name" value="WH-like_DNA-bd_sf"/>
</dbReference>
<evidence type="ECO:0000256" key="2">
    <source>
        <dbReference type="ARBA" id="ARBA00023125"/>
    </source>
</evidence>
<name>A0A7Y8GVJ7_9BURK</name>
<dbReference type="SMART" id="SM00421">
    <property type="entry name" value="HTH_LUXR"/>
    <property type="match status" value="1"/>
</dbReference>
<dbReference type="CDD" id="cd17535">
    <property type="entry name" value="REC_NarL-like"/>
    <property type="match status" value="1"/>
</dbReference>
<protein>
    <submittedName>
        <fullName evidence="6">Response regulator transcription factor</fullName>
    </submittedName>
</protein>
<evidence type="ECO:0000313" key="6">
    <source>
        <dbReference type="EMBL" id="NWF45670.1"/>
    </source>
</evidence>
<accession>A0A7Y8GVJ7</accession>
<dbReference type="GO" id="GO:0000160">
    <property type="term" value="P:phosphorelay signal transduction system"/>
    <property type="evidence" value="ECO:0007669"/>
    <property type="project" value="InterPro"/>
</dbReference>
<dbReference type="Pfam" id="PF00072">
    <property type="entry name" value="Response_reg"/>
    <property type="match status" value="1"/>
</dbReference>
<feature type="domain" description="HTH luxR-type" evidence="4">
    <location>
        <begin position="128"/>
        <end position="193"/>
    </location>
</feature>
<dbReference type="PROSITE" id="PS00622">
    <property type="entry name" value="HTH_LUXR_1"/>
    <property type="match status" value="1"/>
</dbReference>
<dbReference type="SUPFAM" id="SSF46894">
    <property type="entry name" value="C-terminal effector domain of the bipartite response regulators"/>
    <property type="match status" value="1"/>
</dbReference>
<proteinExistence type="predicted"/>
<feature type="modified residue" description="4-aspartylphosphate" evidence="3">
    <location>
        <position position="54"/>
    </location>
</feature>
<dbReference type="PANTHER" id="PTHR45566">
    <property type="entry name" value="HTH-TYPE TRANSCRIPTIONAL REGULATOR YHJB-RELATED"/>
    <property type="match status" value="1"/>
</dbReference>
<dbReference type="PROSITE" id="PS50110">
    <property type="entry name" value="RESPONSE_REGULATORY"/>
    <property type="match status" value="1"/>
</dbReference>
<dbReference type="PRINTS" id="PR00038">
    <property type="entry name" value="HTHLUXR"/>
</dbReference>
<dbReference type="Gene3D" id="3.40.50.2300">
    <property type="match status" value="1"/>
</dbReference>
<dbReference type="Pfam" id="PF00196">
    <property type="entry name" value="GerE"/>
    <property type="match status" value="1"/>
</dbReference>
<dbReference type="AlphaFoldDB" id="A0A7Y8GVJ7"/>
<comment type="caution">
    <text evidence="6">The sequence shown here is derived from an EMBL/GenBank/DDBJ whole genome shotgun (WGS) entry which is preliminary data.</text>
</comment>
<dbReference type="PANTHER" id="PTHR45566:SF2">
    <property type="entry name" value="NARL SUBFAMILY"/>
    <property type="match status" value="1"/>
</dbReference>
<dbReference type="CDD" id="cd06170">
    <property type="entry name" value="LuxR_C_like"/>
    <property type="match status" value="1"/>
</dbReference>
<dbReference type="SUPFAM" id="SSF52172">
    <property type="entry name" value="CheY-like"/>
    <property type="match status" value="1"/>
</dbReference>
<dbReference type="GO" id="GO:0006355">
    <property type="term" value="P:regulation of DNA-templated transcription"/>
    <property type="evidence" value="ECO:0007669"/>
    <property type="project" value="InterPro"/>
</dbReference>
<dbReference type="GO" id="GO:0003677">
    <property type="term" value="F:DNA binding"/>
    <property type="evidence" value="ECO:0007669"/>
    <property type="project" value="UniProtKB-KW"/>
</dbReference>
<organism evidence="6 7">
    <name type="scientific">Hydrogenophaga aromaticivorans</name>
    <dbReference type="NCBI Taxonomy" id="2610898"/>
    <lineage>
        <taxon>Bacteria</taxon>
        <taxon>Pseudomonadati</taxon>
        <taxon>Pseudomonadota</taxon>
        <taxon>Betaproteobacteria</taxon>
        <taxon>Burkholderiales</taxon>
        <taxon>Comamonadaceae</taxon>
        <taxon>Hydrogenophaga</taxon>
    </lineage>
</organism>